<organism evidence="1 2">
    <name type="scientific">Dactylellina haptotyla (strain CBS 200.50)</name>
    <name type="common">Nematode-trapping fungus</name>
    <name type="synonym">Monacrosporium haptotylum</name>
    <dbReference type="NCBI Taxonomy" id="1284197"/>
    <lineage>
        <taxon>Eukaryota</taxon>
        <taxon>Fungi</taxon>
        <taxon>Dikarya</taxon>
        <taxon>Ascomycota</taxon>
        <taxon>Pezizomycotina</taxon>
        <taxon>Orbiliomycetes</taxon>
        <taxon>Orbiliales</taxon>
        <taxon>Orbiliaceae</taxon>
        <taxon>Dactylellina</taxon>
    </lineage>
</organism>
<dbReference type="EMBL" id="AQGS01000052">
    <property type="protein sequence ID" value="EPS44314.1"/>
    <property type="molecule type" value="Genomic_DNA"/>
</dbReference>
<dbReference type="Proteomes" id="UP000015100">
    <property type="component" value="Unassembled WGS sequence"/>
</dbReference>
<evidence type="ECO:0000313" key="1">
    <source>
        <dbReference type="EMBL" id="EPS44314.1"/>
    </source>
</evidence>
<dbReference type="AlphaFoldDB" id="S8AN83"/>
<accession>S8AN83</accession>
<reference evidence="2" key="2">
    <citation type="submission" date="2013-04" db="EMBL/GenBank/DDBJ databases">
        <title>Genomic mechanisms accounting for the adaptation to parasitism in nematode-trapping fungi.</title>
        <authorList>
            <person name="Ahren D.G."/>
        </authorList>
    </citation>
    <scope>NUCLEOTIDE SEQUENCE [LARGE SCALE GENOMIC DNA]</scope>
    <source>
        <strain evidence="2">CBS 200.50</strain>
    </source>
</reference>
<comment type="caution">
    <text evidence="1">The sequence shown here is derived from an EMBL/GenBank/DDBJ whole genome shotgun (WGS) entry which is preliminary data.</text>
</comment>
<protein>
    <submittedName>
        <fullName evidence="1">Uncharacterized protein</fullName>
    </submittedName>
</protein>
<dbReference type="HOGENOM" id="CLU_1660684_0_0_1"/>
<reference evidence="1 2" key="1">
    <citation type="journal article" date="2013" name="PLoS Genet.">
        <title>Genomic mechanisms accounting for the adaptation to parasitism in nematode-trapping fungi.</title>
        <authorList>
            <person name="Meerupati T."/>
            <person name="Andersson K.M."/>
            <person name="Friman E."/>
            <person name="Kumar D."/>
            <person name="Tunlid A."/>
            <person name="Ahren D."/>
        </authorList>
    </citation>
    <scope>NUCLEOTIDE SEQUENCE [LARGE SCALE GENOMIC DNA]</scope>
    <source>
        <strain evidence="1 2">CBS 200.50</strain>
    </source>
</reference>
<keyword evidence="2" id="KW-1185">Reference proteome</keyword>
<sequence>MSITYYLNVEEAACVRQRMFAMVKHGKNPFSLAVKTAAWCPDGFKTQNFGNWKTQFRSETAETFVARQVPQCQLQWESVRIRIGYTPEDRSCMRKDRGPPLDCRILIGSRSTIFTGADSLQTRLKALDEKRKKLWNGEAQCKKKSLSRFQFRAPPEPSR</sequence>
<evidence type="ECO:0000313" key="2">
    <source>
        <dbReference type="Proteomes" id="UP000015100"/>
    </source>
</evidence>
<name>S8AN83_DACHA</name>
<gene>
    <name evidence="1" type="ORF">H072_1695</name>
</gene>
<proteinExistence type="predicted"/>